<sequence>MSRARRDRGSVTVELAAALPAVVLVLGMVLSAVAWARAGVVAADAAAMGARIAAVEGADAAVLAVLAVAPDATVTVDHGQQGGATVSVGIAAAVWLPVASATSTSLAGAGW</sequence>
<evidence type="ECO:0000313" key="2">
    <source>
        <dbReference type="Proteomes" id="UP000652354"/>
    </source>
</evidence>
<organism evidence="1 2">
    <name type="scientific">Demequina activiva</name>
    <dbReference type="NCBI Taxonomy" id="1582364"/>
    <lineage>
        <taxon>Bacteria</taxon>
        <taxon>Bacillati</taxon>
        <taxon>Actinomycetota</taxon>
        <taxon>Actinomycetes</taxon>
        <taxon>Micrococcales</taxon>
        <taxon>Demequinaceae</taxon>
        <taxon>Demequina</taxon>
    </lineage>
</organism>
<evidence type="ECO:0008006" key="3">
    <source>
        <dbReference type="Google" id="ProtNLM"/>
    </source>
</evidence>
<name>A0A919UFL9_9MICO</name>
<keyword evidence="2" id="KW-1185">Reference proteome</keyword>
<dbReference type="Proteomes" id="UP000652354">
    <property type="component" value="Unassembled WGS sequence"/>
</dbReference>
<reference evidence="1" key="1">
    <citation type="submission" date="2021-01" db="EMBL/GenBank/DDBJ databases">
        <title>Whole genome shotgun sequence of Demequina activiva NBRC 110675.</title>
        <authorList>
            <person name="Komaki H."/>
            <person name="Tamura T."/>
        </authorList>
    </citation>
    <scope>NUCLEOTIDE SEQUENCE</scope>
    <source>
        <strain evidence="1">NBRC 110675</strain>
    </source>
</reference>
<dbReference type="RefSeq" id="WP_203653256.1">
    <property type="nucleotide sequence ID" value="NZ_BONR01000001.1"/>
</dbReference>
<gene>
    <name evidence="1" type="ORF">Dac01nite_05840</name>
</gene>
<comment type="caution">
    <text evidence="1">The sequence shown here is derived from an EMBL/GenBank/DDBJ whole genome shotgun (WGS) entry which is preliminary data.</text>
</comment>
<protein>
    <recommendedName>
        <fullName evidence="3">TadE-like protein</fullName>
    </recommendedName>
</protein>
<dbReference type="EMBL" id="BONR01000001">
    <property type="protein sequence ID" value="GIG53832.1"/>
    <property type="molecule type" value="Genomic_DNA"/>
</dbReference>
<proteinExistence type="predicted"/>
<evidence type="ECO:0000313" key="1">
    <source>
        <dbReference type="EMBL" id="GIG53832.1"/>
    </source>
</evidence>
<dbReference type="AlphaFoldDB" id="A0A919UFL9"/>
<accession>A0A919UFL9</accession>